<evidence type="ECO:0000256" key="3">
    <source>
        <dbReference type="ARBA" id="ARBA00023125"/>
    </source>
</evidence>
<dbReference type="Gene3D" id="3.40.190.10">
    <property type="entry name" value="Periplasmic binding protein-like II"/>
    <property type="match status" value="2"/>
</dbReference>
<dbReference type="RefSeq" id="WP_002642754.1">
    <property type="nucleotide sequence ID" value="NZ_CP019448.1"/>
</dbReference>
<dbReference type="STRING" id="641147.HMPREF9021_01838"/>
<evidence type="ECO:0000256" key="4">
    <source>
        <dbReference type="ARBA" id="ARBA00023163"/>
    </source>
</evidence>
<accession>V9H5L3</accession>
<dbReference type="SUPFAM" id="SSF53850">
    <property type="entry name" value="Periplasmic binding protein-like II"/>
    <property type="match status" value="1"/>
</dbReference>
<dbReference type="HOGENOM" id="CLU_039613_16_1_4"/>
<dbReference type="InterPro" id="IPR058163">
    <property type="entry name" value="LysR-type_TF_proteobact-type"/>
</dbReference>
<dbReference type="PANTHER" id="PTHR30537">
    <property type="entry name" value="HTH-TYPE TRANSCRIPTIONAL REGULATOR"/>
    <property type="match status" value="1"/>
</dbReference>
<dbReference type="GO" id="GO:0003677">
    <property type="term" value="F:DNA binding"/>
    <property type="evidence" value="ECO:0007669"/>
    <property type="project" value="UniProtKB-KW"/>
</dbReference>
<keyword evidence="4" id="KW-0804">Transcription</keyword>
<dbReference type="FunFam" id="1.10.10.10:FF:000001">
    <property type="entry name" value="LysR family transcriptional regulator"/>
    <property type="match status" value="1"/>
</dbReference>
<dbReference type="eggNOG" id="COG0583">
    <property type="taxonomic scope" value="Bacteria"/>
</dbReference>
<evidence type="ECO:0000259" key="5">
    <source>
        <dbReference type="PROSITE" id="PS50931"/>
    </source>
</evidence>
<dbReference type="PRINTS" id="PR00039">
    <property type="entry name" value="HTHLYSR"/>
</dbReference>
<dbReference type="Gene3D" id="1.10.10.10">
    <property type="entry name" value="Winged helix-like DNA-binding domain superfamily/Winged helix DNA-binding domain"/>
    <property type="match status" value="1"/>
</dbReference>
<gene>
    <name evidence="6" type="ORF">HMPREF9021_01838</name>
</gene>
<keyword evidence="2" id="KW-0805">Transcription regulation</keyword>
<dbReference type="SUPFAM" id="SSF46785">
    <property type="entry name" value="Winged helix' DNA-binding domain"/>
    <property type="match status" value="1"/>
</dbReference>
<dbReference type="InterPro" id="IPR036390">
    <property type="entry name" value="WH_DNA-bd_sf"/>
</dbReference>
<dbReference type="KEGG" id="smur:BWP33_11925"/>
<comment type="caution">
    <text evidence="6">The sequence shown here is derived from an EMBL/GenBank/DDBJ whole genome shotgun (WGS) entry which is preliminary data.</text>
</comment>
<organism evidence="6 7">
    <name type="scientific">Simonsiella muelleri ATCC 29453</name>
    <dbReference type="NCBI Taxonomy" id="641147"/>
    <lineage>
        <taxon>Bacteria</taxon>
        <taxon>Pseudomonadati</taxon>
        <taxon>Pseudomonadota</taxon>
        <taxon>Betaproteobacteria</taxon>
        <taxon>Neisseriales</taxon>
        <taxon>Neisseriaceae</taxon>
        <taxon>Simonsiella</taxon>
    </lineage>
</organism>
<dbReference type="EMBL" id="ADCY02000052">
    <property type="protein sequence ID" value="EFG30341.1"/>
    <property type="molecule type" value="Genomic_DNA"/>
</dbReference>
<dbReference type="Pfam" id="PF03466">
    <property type="entry name" value="LysR_substrate"/>
    <property type="match status" value="1"/>
</dbReference>
<evidence type="ECO:0000256" key="2">
    <source>
        <dbReference type="ARBA" id="ARBA00023015"/>
    </source>
</evidence>
<dbReference type="Proteomes" id="UP000017813">
    <property type="component" value="Unassembled WGS sequence"/>
</dbReference>
<dbReference type="OrthoDB" id="9786526at2"/>
<proteinExistence type="inferred from homology"/>
<dbReference type="PROSITE" id="PS50931">
    <property type="entry name" value="HTH_LYSR"/>
    <property type="match status" value="1"/>
</dbReference>
<dbReference type="Pfam" id="PF00126">
    <property type="entry name" value="HTH_1"/>
    <property type="match status" value="1"/>
</dbReference>
<keyword evidence="3" id="KW-0238">DNA-binding</keyword>
<protein>
    <recommendedName>
        <fullName evidence="5">HTH lysR-type domain-containing protein</fullName>
    </recommendedName>
</protein>
<dbReference type="PANTHER" id="PTHR30537:SF5">
    <property type="entry name" value="HTH-TYPE TRANSCRIPTIONAL ACTIVATOR TTDR-RELATED"/>
    <property type="match status" value="1"/>
</dbReference>
<reference evidence="6 7" key="2">
    <citation type="submission" date="2011-10" db="EMBL/GenBank/DDBJ databases">
        <title>The Genome Sequence of Simonsiella muelleri ATCC 29453.</title>
        <authorList>
            <consortium name="The Broad Institute Genome Sequencing Platform"/>
            <consortium name="The Broad Institute Genome Sequencing Center for Infectious Disease"/>
            <person name="Earl A."/>
            <person name="Ward D."/>
            <person name="Feldgarden M."/>
            <person name="Gevers D."/>
            <person name="Izard J."/>
            <person name="Baranova O.V."/>
            <person name="Blanton J.M."/>
            <person name="Tanner A.C."/>
            <person name="Dewhirst F."/>
            <person name="Young S.K."/>
            <person name="Zeng Q."/>
            <person name="Gargeya S."/>
            <person name="Fitzgerald M."/>
            <person name="Haas B."/>
            <person name="Abouelleil A."/>
            <person name="Alvarado L."/>
            <person name="Arachchi H.M."/>
            <person name="Berlin A."/>
            <person name="Brown A."/>
            <person name="Chapman S.B."/>
            <person name="Chen Z."/>
            <person name="Dunbar C."/>
            <person name="Freedman E."/>
            <person name="Gearin G."/>
            <person name="Goldberg J."/>
            <person name="Griggs A."/>
            <person name="Gujja S."/>
            <person name="Heiman D."/>
            <person name="Howarth C."/>
            <person name="Larson L."/>
            <person name="Lui A."/>
            <person name="MacDonald P.J.P."/>
            <person name="Montmayeur A."/>
            <person name="Murphy C."/>
            <person name="Neiman D."/>
            <person name="Pearson M."/>
            <person name="Priest M."/>
            <person name="Roberts A."/>
            <person name="Saif S."/>
            <person name="Shea T."/>
            <person name="Shenoy N."/>
            <person name="Sisk P."/>
            <person name="Stolte C."/>
            <person name="Sykes S."/>
            <person name="Wortman J."/>
            <person name="Nusbaum C."/>
            <person name="Birren B."/>
        </authorList>
    </citation>
    <scope>NUCLEOTIDE SEQUENCE [LARGE SCALE GENOMIC DNA]</scope>
    <source>
        <strain evidence="6 7">ATCC 29453</strain>
    </source>
</reference>
<comment type="similarity">
    <text evidence="1">Belongs to the LysR transcriptional regulatory family.</text>
</comment>
<evidence type="ECO:0000313" key="6">
    <source>
        <dbReference type="EMBL" id="EFG30341.1"/>
    </source>
</evidence>
<feature type="domain" description="HTH lysR-type" evidence="5">
    <location>
        <begin position="1"/>
        <end position="61"/>
    </location>
</feature>
<dbReference type="InterPro" id="IPR005119">
    <property type="entry name" value="LysR_subst-bd"/>
</dbReference>
<keyword evidence="7" id="KW-1185">Reference proteome</keyword>
<evidence type="ECO:0000313" key="7">
    <source>
        <dbReference type="Proteomes" id="UP000017813"/>
    </source>
</evidence>
<dbReference type="AlphaFoldDB" id="V9H5L3"/>
<name>V9H5L3_9NEIS</name>
<dbReference type="GO" id="GO:0003700">
    <property type="term" value="F:DNA-binding transcription factor activity"/>
    <property type="evidence" value="ECO:0007669"/>
    <property type="project" value="InterPro"/>
</dbReference>
<dbReference type="InterPro" id="IPR036388">
    <property type="entry name" value="WH-like_DNA-bd_sf"/>
</dbReference>
<evidence type="ECO:0000256" key="1">
    <source>
        <dbReference type="ARBA" id="ARBA00009437"/>
    </source>
</evidence>
<reference evidence="6 7" key="1">
    <citation type="submission" date="2010-03" db="EMBL/GenBank/DDBJ databases">
        <authorList>
            <consortium name="The Broad Institute Genome Sequencing Platform"/>
            <person name="Ward D."/>
            <person name="Earl A."/>
            <person name="Feldgarden M."/>
            <person name="Gevers D."/>
            <person name="Young S."/>
            <person name="Zeng Q."/>
            <person name="Koehrsen M."/>
            <person name="Alvarado L."/>
            <person name="Berlin A.M."/>
            <person name="Borenstein D."/>
            <person name="Chapman S.B."/>
            <person name="Chen Z."/>
            <person name="Engels R."/>
            <person name="Freedman E."/>
            <person name="Gellesch M."/>
            <person name="Goldberg J."/>
            <person name="Griggs A."/>
            <person name="Gujja S."/>
            <person name="Heilman E.R."/>
            <person name="Heiman D.I."/>
            <person name="Hepburn T.A."/>
            <person name="Howarth C."/>
            <person name="Jen D."/>
            <person name="Larson L."/>
            <person name="Mehta T."/>
            <person name="Park D."/>
            <person name="Pearson M."/>
            <person name="Richards J."/>
            <person name="Roberts A."/>
            <person name="Saif S."/>
            <person name="Shea T.D."/>
            <person name="Shenoy N."/>
            <person name="Sisk P."/>
            <person name="Stolte C."/>
            <person name="Sykes S.N."/>
            <person name="Walk T."/>
            <person name="White J."/>
            <person name="Yandava C."/>
            <person name="Izard J."/>
            <person name="Baranova O.V."/>
            <person name="Blanton J.M."/>
            <person name="Tanner A.C."/>
            <person name="Dewhirst F."/>
            <person name="Haas B."/>
            <person name="Nusbaum C."/>
            <person name="Birren B."/>
        </authorList>
    </citation>
    <scope>NUCLEOTIDE SEQUENCE [LARGE SCALE GENOMIC DNA]</scope>
    <source>
        <strain evidence="6 7">ATCC 29453</strain>
    </source>
</reference>
<dbReference type="InterPro" id="IPR000847">
    <property type="entry name" value="LysR_HTH_N"/>
</dbReference>
<sequence length="298" mass="33384">MNASDFGQLLVFQAIAEEKSITAAAKKLNLAVPSVSKSLKLLEHKMGVPLFTRTTRTIQLTDSGLQLWQNTSAHLIALNQAFEEVSEQHQTPRGTVKITLSQVHFDLIFKDILLDFYAQYPHITLDFSINNATVNLAEQGFDLGIRFGNTLADGVVARKIYPSIRQGIYVSNSYVEKYGIPQSPNDLAAHRMIGFYFMTAKKIEPFLLNIDGVVQEVFVHNVLILNDTDKIISAIHAGVGIGRIFDNAPDVALNGLIPVLEENWLCFPETFLYFMPNRYKAKRVQVVIDFLLQKNQAA</sequence>